<dbReference type="InterPro" id="IPR036291">
    <property type="entry name" value="NAD(P)-bd_dom_sf"/>
</dbReference>
<dbReference type="PANTHER" id="PTHR42760">
    <property type="entry name" value="SHORT-CHAIN DEHYDROGENASES/REDUCTASES FAMILY MEMBER"/>
    <property type="match status" value="1"/>
</dbReference>
<dbReference type="OrthoDB" id="7432199at2"/>
<dbReference type="PRINTS" id="PR00081">
    <property type="entry name" value="GDHRDH"/>
</dbReference>
<dbReference type="GO" id="GO:0016616">
    <property type="term" value="F:oxidoreductase activity, acting on the CH-OH group of donors, NAD or NADP as acceptor"/>
    <property type="evidence" value="ECO:0007669"/>
    <property type="project" value="TreeGrafter"/>
</dbReference>
<sequence>MSGPLEGRGAVVTGAGRGIGRAIAQRLAADGARVAALDLNLADAEATVAGTADPQRHLALDCDVSDSASVAAAVAAARHAFGRLDIAVANAGIGKAPGDGSEEMYAAMARRAEDPAVPVDQLIHMGDEGWRGVVRVNLDGAFFLMRETVRVMAADGNAGSLVCISSTSAQSGEGSPHYCASKAGVIGLVRQLSRELAPRGIRVNAVAPGPTDTPIMQGIPDDWITSMEASIPLGRMARPEEVAASVAWLASDEASFTTGSVLVANGGSYFF</sequence>
<reference evidence="3 4" key="1">
    <citation type="submission" date="2019-12" db="EMBL/GenBank/DDBJ databases">
        <title>Genomic-based taxomic classification of the family Erythrobacteraceae.</title>
        <authorList>
            <person name="Xu L."/>
        </authorList>
    </citation>
    <scope>NUCLEOTIDE SEQUENCE [LARGE SCALE GENOMIC DNA]</scope>
    <source>
        <strain evidence="3 4">100921-2</strain>
    </source>
</reference>
<gene>
    <name evidence="3" type="ORF">GRI40_03655</name>
</gene>
<dbReference type="AlphaFoldDB" id="A0A6I4T9W5"/>
<name>A0A6I4T9W5_9SPHN</name>
<keyword evidence="2" id="KW-0560">Oxidoreductase</keyword>
<dbReference type="InterPro" id="IPR020904">
    <property type="entry name" value="Sc_DH/Rdtase_CS"/>
</dbReference>
<evidence type="ECO:0000313" key="3">
    <source>
        <dbReference type="EMBL" id="MXO74319.1"/>
    </source>
</evidence>
<accession>A0A6I4T9W5</accession>
<evidence type="ECO:0000256" key="2">
    <source>
        <dbReference type="ARBA" id="ARBA00023002"/>
    </source>
</evidence>
<comment type="similarity">
    <text evidence="1">Belongs to the short-chain dehydrogenases/reductases (SDR) family.</text>
</comment>
<dbReference type="RefSeq" id="WP_160610084.1">
    <property type="nucleotide sequence ID" value="NZ_WTZA01000001.1"/>
</dbReference>
<dbReference type="Pfam" id="PF13561">
    <property type="entry name" value="adh_short_C2"/>
    <property type="match status" value="1"/>
</dbReference>
<dbReference type="FunFam" id="3.40.50.720:FF:000084">
    <property type="entry name" value="Short-chain dehydrogenase reductase"/>
    <property type="match status" value="1"/>
</dbReference>
<dbReference type="SUPFAM" id="SSF51735">
    <property type="entry name" value="NAD(P)-binding Rossmann-fold domains"/>
    <property type="match status" value="1"/>
</dbReference>
<dbReference type="PANTHER" id="PTHR42760:SF133">
    <property type="entry name" value="3-OXOACYL-[ACYL-CARRIER-PROTEIN] REDUCTASE"/>
    <property type="match status" value="1"/>
</dbReference>
<dbReference type="PROSITE" id="PS00061">
    <property type="entry name" value="ADH_SHORT"/>
    <property type="match status" value="1"/>
</dbReference>
<keyword evidence="4" id="KW-1185">Reference proteome</keyword>
<dbReference type="InterPro" id="IPR002347">
    <property type="entry name" value="SDR_fam"/>
</dbReference>
<dbReference type="Proteomes" id="UP000439522">
    <property type="component" value="Unassembled WGS sequence"/>
</dbReference>
<proteinExistence type="inferred from homology"/>
<organism evidence="3 4">
    <name type="scientific">Tsuneonella aeria</name>
    <dbReference type="NCBI Taxonomy" id="1837929"/>
    <lineage>
        <taxon>Bacteria</taxon>
        <taxon>Pseudomonadati</taxon>
        <taxon>Pseudomonadota</taxon>
        <taxon>Alphaproteobacteria</taxon>
        <taxon>Sphingomonadales</taxon>
        <taxon>Erythrobacteraceae</taxon>
        <taxon>Tsuneonella</taxon>
    </lineage>
</organism>
<comment type="caution">
    <text evidence="3">The sequence shown here is derived from an EMBL/GenBank/DDBJ whole genome shotgun (WGS) entry which is preliminary data.</text>
</comment>
<evidence type="ECO:0000256" key="1">
    <source>
        <dbReference type="ARBA" id="ARBA00006484"/>
    </source>
</evidence>
<evidence type="ECO:0000313" key="4">
    <source>
        <dbReference type="Proteomes" id="UP000439522"/>
    </source>
</evidence>
<dbReference type="Gene3D" id="3.40.50.720">
    <property type="entry name" value="NAD(P)-binding Rossmann-like Domain"/>
    <property type="match status" value="1"/>
</dbReference>
<dbReference type="PRINTS" id="PR00080">
    <property type="entry name" value="SDRFAMILY"/>
</dbReference>
<dbReference type="EMBL" id="WTZA01000001">
    <property type="protein sequence ID" value="MXO74319.1"/>
    <property type="molecule type" value="Genomic_DNA"/>
</dbReference>
<protein>
    <submittedName>
        <fullName evidence="3">SDR family oxidoreductase</fullName>
    </submittedName>
</protein>